<dbReference type="Proteomes" id="UP000198748">
    <property type="component" value="Unassembled WGS sequence"/>
</dbReference>
<feature type="domain" description="Secretion system C-terminal sorting" evidence="2">
    <location>
        <begin position="1001"/>
        <end position="1068"/>
    </location>
</feature>
<dbReference type="STRING" id="659014.SAMN04487996_13352"/>
<evidence type="ECO:0000259" key="2">
    <source>
        <dbReference type="Pfam" id="PF18962"/>
    </source>
</evidence>
<dbReference type="OrthoDB" id="903882at2"/>
<name>A0A1G8BJF6_9BACT</name>
<sequence length="1079" mass="112628">MKKQLSHCFSGKLWMFCLSVLLTGVSLREANAQTVDIALPVSKYEYSQRSQVTVLTNGNFVYSNYNHSEPGRKNCGIVQLYNGNTLALISTLTGQRENDQIGQRVYALPNGNFVTSSEYCNSGNMLRVGAVTWVNGVTGLSGNVGAINSLMGSSYMDQVGIGGVTVLANGNYVVGSYNWTNGTGTSLGAATWCNGTTGRVGHVSTANSLFGAWGGDLMGVPGSIVPLTNGNYVVVTKNWDNGPISDAGAVTFCNGATGTSGILSTANSLVGANPNDQVGYGGVTPLANGNFVVSSPNWRNGPAATAGAATWVNGSTGLIGEVSTANSLVGTQANDQVGTVVTALTNGHYMVGSSSWKNGAVQMAGAATWGNGSTGITGAVSTANSLVGTHEFDFVGGRAVPLSNGNILVVSWSWGNGTTPTVGAITWCNGSGPTVGEVSAANSMTGTVAAERLGTVVALNNGNYVIVNPKWVNANGDNLGAVVWANGTTGISGTITDAIAIVGRANGDAIGSDGVFPLANGNYVIGSRNWDSGTLANAGAVTWMDGTKPASGVVTEANSLYSNAYGGTSVLNMLTPLPNGNYVVKSGNYLSPNVKGGAVTWGNGNGGSAGEINVSNSLVGVPNDDFFRATIGTSPDGSYTILNSGTYLNGTRVGSATWGNGTTGTAGEFNDCNSVFGGVFNGGSSMSAAYNQINNYMVVPRPDENLLTIYYPYGGPYLGKTADNAAANIANGQSASMMNAGGCRIVASLTSSGASPVTGPVNAKVWVETAVPQFGSDPFVARHYEITPDNNAATATGRITLYFSQKEFTDFNAAPRSTLNLPVNANDASGKANLRIGKYSGTSNDGTGLPGSYGSIFSNIINPADNDIVWNDALKRWEITFDTEGFSGFVVQTTTEPLPVRLVAFSAIQEAKTVKLNWQIADAVNFSHFEIERAPDAKRFEYLAKINFEKGIENYTITDDQPRTNAGGGTYYRLKMLDQDGSYAYSKIISVQLDGSNVAYVYPNPVTDYFKISMPDCEGKTGTLTLVNASGKTLLRNVFTVKKGEIGIDLKQSRFEEGIYTIQVELDGARRQFKIAYTR</sequence>
<keyword evidence="1" id="KW-0732">Signal</keyword>
<dbReference type="RefSeq" id="WP_143017004.1">
    <property type="nucleotide sequence ID" value="NZ_FNAN01000033.1"/>
</dbReference>
<dbReference type="InterPro" id="IPR043710">
    <property type="entry name" value="DUF5650"/>
</dbReference>
<dbReference type="NCBIfam" id="TIGR04183">
    <property type="entry name" value="Por_Secre_tail"/>
    <property type="match status" value="1"/>
</dbReference>
<keyword evidence="4" id="KW-1185">Reference proteome</keyword>
<accession>A0A1G8BJF6</accession>
<dbReference type="Pfam" id="PF18962">
    <property type="entry name" value="Por_Secre_tail"/>
    <property type="match status" value="1"/>
</dbReference>
<evidence type="ECO:0000256" key="1">
    <source>
        <dbReference type="SAM" id="SignalP"/>
    </source>
</evidence>
<gene>
    <name evidence="3" type="ORF">SAMN04487996_13352</name>
</gene>
<evidence type="ECO:0000313" key="4">
    <source>
        <dbReference type="Proteomes" id="UP000198748"/>
    </source>
</evidence>
<proteinExistence type="predicted"/>
<feature type="chain" id="PRO_5011478175" description="Secretion system C-terminal sorting domain-containing protein" evidence="1">
    <location>
        <begin position="33"/>
        <end position="1079"/>
    </location>
</feature>
<dbReference type="EMBL" id="FNAN01000033">
    <property type="protein sequence ID" value="SDH33396.1"/>
    <property type="molecule type" value="Genomic_DNA"/>
</dbReference>
<dbReference type="InterPro" id="IPR026444">
    <property type="entry name" value="Secre_tail"/>
</dbReference>
<dbReference type="Pfam" id="PF18888">
    <property type="entry name" value="DUF5650"/>
    <property type="match status" value="10"/>
</dbReference>
<dbReference type="AlphaFoldDB" id="A0A1G8BJF6"/>
<organism evidence="3 4">
    <name type="scientific">Dyadobacter soli</name>
    <dbReference type="NCBI Taxonomy" id="659014"/>
    <lineage>
        <taxon>Bacteria</taxon>
        <taxon>Pseudomonadati</taxon>
        <taxon>Bacteroidota</taxon>
        <taxon>Cytophagia</taxon>
        <taxon>Cytophagales</taxon>
        <taxon>Spirosomataceae</taxon>
        <taxon>Dyadobacter</taxon>
    </lineage>
</organism>
<dbReference type="InterPro" id="IPR013783">
    <property type="entry name" value="Ig-like_fold"/>
</dbReference>
<reference evidence="4" key="1">
    <citation type="submission" date="2016-10" db="EMBL/GenBank/DDBJ databases">
        <authorList>
            <person name="Varghese N."/>
            <person name="Submissions S."/>
        </authorList>
    </citation>
    <scope>NUCLEOTIDE SEQUENCE [LARGE SCALE GENOMIC DNA]</scope>
    <source>
        <strain evidence="4">DSM 25329</strain>
    </source>
</reference>
<feature type="signal peptide" evidence="1">
    <location>
        <begin position="1"/>
        <end position="32"/>
    </location>
</feature>
<protein>
    <recommendedName>
        <fullName evidence="2">Secretion system C-terminal sorting domain-containing protein</fullName>
    </recommendedName>
</protein>
<evidence type="ECO:0000313" key="3">
    <source>
        <dbReference type="EMBL" id="SDH33396.1"/>
    </source>
</evidence>
<dbReference type="Gene3D" id="2.60.40.10">
    <property type="entry name" value="Immunoglobulins"/>
    <property type="match status" value="1"/>
</dbReference>